<organism evidence="2 3">
    <name type="scientific">Candidatus Daviesbacteria bacterium RIFCSPLOWO2_01_FULL_39_12</name>
    <dbReference type="NCBI Taxonomy" id="1797785"/>
    <lineage>
        <taxon>Bacteria</taxon>
        <taxon>Candidatus Daviesiibacteriota</taxon>
    </lineage>
</organism>
<protein>
    <recommendedName>
        <fullName evidence="4">DUF4352 domain-containing protein</fullName>
    </recommendedName>
</protein>
<evidence type="ECO:0008006" key="4">
    <source>
        <dbReference type="Google" id="ProtNLM"/>
    </source>
</evidence>
<feature type="compositionally biased region" description="Polar residues" evidence="1">
    <location>
        <begin position="32"/>
        <end position="50"/>
    </location>
</feature>
<evidence type="ECO:0000313" key="2">
    <source>
        <dbReference type="EMBL" id="OGE41662.1"/>
    </source>
</evidence>
<proteinExistence type="predicted"/>
<comment type="caution">
    <text evidence="2">The sequence shown here is derived from an EMBL/GenBank/DDBJ whole genome shotgun (WGS) entry which is preliminary data.</text>
</comment>
<dbReference type="AlphaFoldDB" id="A0A1F5KL96"/>
<accession>A0A1F5KL96</accession>
<sequence>MKKVTIIVVAILLVILVAVLKDSFSISIGPKSASTSTNTVDPTQNKNSGLETKESNEGPVVVTVIPRSLEEDLATWDFEVTLNTHSEELNEDLVTVSELVDGQGKSYNPISWEGSPPGGHHRSGVLKFNPISPKPKSLELRIKNVGGTAERSFKWDL</sequence>
<dbReference type="STRING" id="1797785.A3B45_04730"/>
<dbReference type="EMBL" id="MFDM01000033">
    <property type="protein sequence ID" value="OGE41662.1"/>
    <property type="molecule type" value="Genomic_DNA"/>
</dbReference>
<name>A0A1F5KL96_9BACT</name>
<evidence type="ECO:0000256" key="1">
    <source>
        <dbReference type="SAM" id="MobiDB-lite"/>
    </source>
</evidence>
<evidence type="ECO:0000313" key="3">
    <source>
        <dbReference type="Proteomes" id="UP000178565"/>
    </source>
</evidence>
<feature type="region of interest" description="Disordered" evidence="1">
    <location>
        <begin position="30"/>
        <end position="57"/>
    </location>
</feature>
<reference evidence="2 3" key="1">
    <citation type="journal article" date="2016" name="Nat. Commun.">
        <title>Thousands of microbial genomes shed light on interconnected biogeochemical processes in an aquifer system.</title>
        <authorList>
            <person name="Anantharaman K."/>
            <person name="Brown C.T."/>
            <person name="Hug L.A."/>
            <person name="Sharon I."/>
            <person name="Castelle C.J."/>
            <person name="Probst A.J."/>
            <person name="Thomas B.C."/>
            <person name="Singh A."/>
            <person name="Wilkins M.J."/>
            <person name="Karaoz U."/>
            <person name="Brodie E.L."/>
            <person name="Williams K.H."/>
            <person name="Hubbard S.S."/>
            <person name="Banfield J.F."/>
        </authorList>
    </citation>
    <scope>NUCLEOTIDE SEQUENCE [LARGE SCALE GENOMIC DNA]</scope>
</reference>
<dbReference type="Proteomes" id="UP000178565">
    <property type="component" value="Unassembled WGS sequence"/>
</dbReference>
<gene>
    <name evidence="2" type="ORF">A3B45_04730</name>
</gene>